<evidence type="ECO:0000313" key="2">
    <source>
        <dbReference type="EMBL" id="GMI55251.1"/>
    </source>
</evidence>
<feature type="region of interest" description="Disordered" evidence="1">
    <location>
        <begin position="316"/>
        <end position="338"/>
    </location>
</feature>
<sequence>MNGVPSLVPFSFGPRPSHPSALPAAASFCSSLSPETRGSCDSAVAHRLVELGAPIGPEGELPDRVQLARLLGYAGHGAKCVAIIEGVLHGLELSAVAVPAHDRALPARDLGGLMPIDLYTLLADCHRLSPEGLRIYESLHRRALAFHSSDPSSRFNIVHSVNYAVALSQIGDLEGSRAVFAETTGMLPTLSAYSEGAAAQPYADLAWLHLEAAQAEFENFEGRKDEALSLAEAALSILAPLPSGGSVDEHRLGGHLLVGKLILLGGEGWREGEEGGEEGGEGGEGGRGRAAEHLRTALALDPNNVEVISTLGHAEERRGGGGVSFATFASDPTRCEVQ</sequence>
<proteinExistence type="predicted"/>
<dbReference type="Gene3D" id="1.25.40.10">
    <property type="entry name" value="Tetratricopeptide repeat domain"/>
    <property type="match status" value="1"/>
</dbReference>
<protein>
    <submittedName>
        <fullName evidence="2">Uncharacterized protein</fullName>
    </submittedName>
</protein>
<evidence type="ECO:0000313" key="3">
    <source>
        <dbReference type="Proteomes" id="UP001165060"/>
    </source>
</evidence>
<name>A0ABQ6NBT8_9STRA</name>
<organism evidence="2 3">
    <name type="scientific">Tetraparma gracilis</name>
    <dbReference type="NCBI Taxonomy" id="2962635"/>
    <lineage>
        <taxon>Eukaryota</taxon>
        <taxon>Sar</taxon>
        <taxon>Stramenopiles</taxon>
        <taxon>Ochrophyta</taxon>
        <taxon>Bolidophyceae</taxon>
        <taxon>Parmales</taxon>
        <taxon>Triparmaceae</taxon>
        <taxon>Tetraparma</taxon>
    </lineage>
</organism>
<dbReference type="InterPro" id="IPR011990">
    <property type="entry name" value="TPR-like_helical_dom_sf"/>
</dbReference>
<dbReference type="Proteomes" id="UP001165060">
    <property type="component" value="Unassembled WGS sequence"/>
</dbReference>
<evidence type="ECO:0000256" key="1">
    <source>
        <dbReference type="SAM" id="MobiDB-lite"/>
    </source>
</evidence>
<keyword evidence="3" id="KW-1185">Reference proteome</keyword>
<reference evidence="2 3" key="1">
    <citation type="journal article" date="2023" name="Commun. Biol.">
        <title>Genome analysis of Parmales, the sister group of diatoms, reveals the evolutionary specialization of diatoms from phago-mixotrophs to photoautotrophs.</title>
        <authorList>
            <person name="Ban H."/>
            <person name="Sato S."/>
            <person name="Yoshikawa S."/>
            <person name="Yamada K."/>
            <person name="Nakamura Y."/>
            <person name="Ichinomiya M."/>
            <person name="Sato N."/>
            <person name="Blanc-Mathieu R."/>
            <person name="Endo H."/>
            <person name="Kuwata A."/>
            <person name="Ogata H."/>
        </authorList>
    </citation>
    <scope>NUCLEOTIDE SEQUENCE [LARGE SCALE GENOMIC DNA]</scope>
</reference>
<accession>A0ABQ6NBT8</accession>
<comment type="caution">
    <text evidence="2">The sequence shown here is derived from an EMBL/GenBank/DDBJ whole genome shotgun (WGS) entry which is preliminary data.</text>
</comment>
<dbReference type="EMBL" id="BRYB01006327">
    <property type="protein sequence ID" value="GMI55251.1"/>
    <property type="molecule type" value="Genomic_DNA"/>
</dbReference>
<gene>
    <name evidence="2" type="ORF">TeGR_g13420</name>
</gene>
<feature type="region of interest" description="Disordered" evidence="1">
    <location>
        <begin position="269"/>
        <end position="289"/>
    </location>
</feature>
<feature type="non-terminal residue" evidence="2">
    <location>
        <position position="338"/>
    </location>
</feature>